<dbReference type="InterPro" id="IPR006311">
    <property type="entry name" value="TAT_signal"/>
</dbReference>
<protein>
    <submittedName>
        <fullName evidence="1">DUF2961 domain-containing protein</fullName>
    </submittedName>
</protein>
<proteinExistence type="predicted"/>
<dbReference type="Gene3D" id="2.60.120.1390">
    <property type="match status" value="1"/>
</dbReference>
<evidence type="ECO:0000313" key="1">
    <source>
        <dbReference type="EMBL" id="XBH16593.1"/>
    </source>
</evidence>
<dbReference type="RefSeq" id="WP_348261822.1">
    <property type="nucleotide sequence ID" value="NZ_CP121196.1"/>
</dbReference>
<accession>A0AAU7DH58</accession>
<dbReference type="PROSITE" id="PS51318">
    <property type="entry name" value="TAT"/>
    <property type="match status" value="1"/>
</dbReference>
<gene>
    <name evidence="1" type="ORF">P8935_18705</name>
</gene>
<sequence length="394" mass="43286">MPNENLSDKLIATESNAAPTRRKMLGNLAVAGALLGLNATGSAAATTKKTPEVPAPTPPPAPEALFSMARLRDYKCRRSSSWDRTGGNADFMPVEPGATATLLDVKGPGVITHIWFTINSPDPMHLKNLVLRAWWDGETSPSIEAPIGDFYGLGLGEYFVYQSALLVVAPMKALNAYFQMPFDTAAKITLTNEGKVRTNNLYYAIDYTAVQTLPAGLGRFHAQYRQAAPCKKSANGDKNLNGQDNYIFLEATGRGHFVGVTQAVEQNADGWFGEGDDMFFIDGDTQPTINGTGTEDYYNGAWDFYGSAFANMRQGAPYIVDPERTGGRYCLYRWHTESFITFDKSIKATIEHGHANDRADNFYSVAYWYQTEPHAEFPALPPSEVRVPKVVMSS</sequence>
<name>A0AAU7DH58_9BACT</name>
<dbReference type="AlphaFoldDB" id="A0AAU7DH58"/>
<dbReference type="Pfam" id="PF11175">
    <property type="entry name" value="DUF2961"/>
    <property type="match status" value="1"/>
</dbReference>
<reference evidence="1" key="1">
    <citation type="submission" date="2023-03" db="EMBL/GenBank/DDBJ databases">
        <title>Edaphobacter sp.</title>
        <authorList>
            <person name="Huber K.J."/>
            <person name="Papendorf J."/>
            <person name="Pilke C."/>
            <person name="Bunk B."/>
            <person name="Sproeer C."/>
            <person name="Pester M."/>
        </authorList>
    </citation>
    <scope>NUCLEOTIDE SEQUENCE</scope>
    <source>
        <strain evidence="1">DSM 110680</strain>
    </source>
</reference>
<organism evidence="1">
    <name type="scientific">Telmatobacter sp. DSM 110680</name>
    <dbReference type="NCBI Taxonomy" id="3036704"/>
    <lineage>
        <taxon>Bacteria</taxon>
        <taxon>Pseudomonadati</taxon>
        <taxon>Acidobacteriota</taxon>
        <taxon>Terriglobia</taxon>
        <taxon>Terriglobales</taxon>
        <taxon>Acidobacteriaceae</taxon>
        <taxon>Telmatobacter</taxon>
    </lineage>
</organism>
<dbReference type="InterPro" id="IPR021345">
    <property type="entry name" value="DUF2961"/>
</dbReference>
<dbReference type="EMBL" id="CP121196">
    <property type="protein sequence ID" value="XBH16593.1"/>
    <property type="molecule type" value="Genomic_DNA"/>
</dbReference>